<proteinExistence type="inferred from homology"/>
<dbReference type="AlphaFoldDB" id="A0AAW4MUY4"/>
<comment type="function">
    <text evidence="2 3">Might take part in the signal recognition particle (SRP) pathway. This is inferred from the conservation of its genetic proximity to ftsY/ffh. May be a regulatory protein.</text>
</comment>
<dbReference type="PANTHER" id="PTHR40083:SF1">
    <property type="entry name" value="UPF0122 PROTEIN YLXM"/>
    <property type="match status" value="1"/>
</dbReference>
<evidence type="ECO:0000256" key="1">
    <source>
        <dbReference type="ARBA" id="ARBA00008720"/>
    </source>
</evidence>
<dbReference type="RefSeq" id="WP_022424280.1">
    <property type="nucleotide sequence ID" value="NZ_JAHOEB010000041.1"/>
</dbReference>
<dbReference type="Proteomes" id="UP001197492">
    <property type="component" value="Unassembled WGS sequence"/>
</dbReference>
<dbReference type="InterPro" id="IPR007394">
    <property type="entry name" value="UPF0122"/>
</dbReference>
<dbReference type="GeneID" id="301324526"/>
<dbReference type="EMBL" id="JAHOEL010000041">
    <property type="protein sequence ID" value="MBV3393034.1"/>
    <property type="molecule type" value="Genomic_DNA"/>
</dbReference>
<dbReference type="PANTHER" id="PTHR40083">
    <property type="entry name" value="UPF0122 PROTEIN CBO2450/CLC_2298"/>
    <property type="match status" value="1"/>
</dbReference>
<dbReference type="Pfam" id="PF04297">
    <property type="entry name" value="UPF0122"/>
    <property type="match status" value="1"/>
</dbReference>
<sequence>MDEELKKKEQVILLMDCYRELLTDKQKQYLSLYYEEDLSLSEIAEDLSVSKNAVFDNIKRSVMSLEKYESKLHILENHRKRLNLINKIEEEKNKKHEDIDEYLEMLKNI</sequence>
<evidence type="ECO:0000313" key="7">
    <source>
        <dbReference type="Proteomes" id="UP001196408"/>
    </source>
</evidence>
<reference evidence="5 8" key="1">
    <citation type="submission" date="2021-06" db="EMBL/GenBank/DDBJ databases">
        <title>Collection of gut derived symbiotic bacterial strains cultured from healthy donors.</title>
        <authorList>
            <person name="Lin H."/>
            <person name="Littmann E."/>
            <person name="Pamer E.G."/>
        </authorList>
    </citation>
    <scope>NUCLEOTIDE SEQUENCE</scope>
    <source>
        <strain evidence="6 8">MSK.21.70</strain>
        <strain evidence="5">MSK.21.82</strain>
    </source>
</reference>
<evidence type="ECO:0000313" key="8">
    <source>
        <dbReference type="Proteomes" id="UP001197492"/>
    </source>
</evidence>
<evidence type="ECO:0000256" key="2">
    <source>
        <dbReference type="ARBA" id="ARBA00024764"/>
    </source>
</evidence>
<dbReference type="SUPFAM" id="SSF88659">
    <property type="entry name" value="Sigma3 and sigma4 domains of RNA polymerase sigma factors"/>
    <property type="match status" value="1"/>
</dbReference>
<comment type="similarity">
    <text evidence="1 3">Belongs to the UPF0122 family.</text>
</comment>
<dbReference type="EMBL" id="JAHOEF010000043">
    <property type="protein sequence ID" value="MBV3383025.1"/>
    <property type="molecule type" value="Genomic_DNA"/>
</dbReference>
<dbReference type="NCBIfam" id="NF045758">
    <property type="entry name" value="YlxM"/>
    <property type="match status" value="1"/>
</dbReference>
<evidence type="ECO:0000313" key="5">
    <source>
        <dbReference type="EMBL" id="MBV3383025.1"/>
    </source>
</evidence>
<dbReference type="InterPro" id="IPR054831">
    <property type="entry name" value="UPF0122_fam_protein"/>
</dbReference>
<keyword evidence="8" id="KW-1185">Reference proteome</keyword>
<evidence type="ECO:0000256" key="3">
    <source>
        <dbReference type="HAMAP-Rule" id="MF_00245"/>
    </source>
</evidence>
<name>A0AAW4MUY4_9FIRM</name>
<evidence type="ECO:0000256" key="4">
    <source>
        <dbReference type="SAM" id="Coils"/>
    </source>
</evidence>
<feature type="coiled-coil region" evidence="4">
    <location>
        <begin position="65"/>
        <end position="105"/>
    </location>
</feature>
<accession>A0AAW4MUY4</accession>
<gene>
    <name evidence="5" type="ORF">KSV97_07305</name>
    <name evidence="6" type="ORF">KSW06_07175</name>
</gene>
<evidence type="ECO:0000313" key="6">
    <source>
        <dbReference type="EMBL" id="MBV3393034.1"/>
    </source>
</evidence>
<dbReference type="InterPro" id="IPR036388">
    <property type="entry name" value="WH-like_DNA-bd_sf"/>
</dbReference>
<keyword evidence="4" id="KW-0175">Coiled coil</keyword>
<dbReference type="Gene3D" id="1.10.10.10">
    <property type="entry name" value="Winged helix-like DNA-binding domain superfamily/Winged helix DNA-binding domain"/>
    <property type="match status" value="1"/>
</dbReference>
<comment type="caution">
    <text evidence="5">The sequence shown here is derived from an EMBL/GenBank/DDBJ whole genome shotgun (WGS) entry which is preliminary data.</text>
</comment>
<dbReference type="HAMAP" id="MF_00245">
    <property type="entry name" value="UPF0122"/>
    <property type="match status" value="1"/>
</dbReference>
<protein>
    <recommendedName>
        <fullName evidence="3">UPF0122 protein KSV97_07305</fullName>
    </recommendedName>
</protein>
<dbReference type="InterPro" id="IPR013324">
    <property type="entry name" value="RNA_pol_sigma_r3/r4-like"/>
</dbReference>
<dbReference type="Proteomes" id="UP001196408">
    <property type="component" value="Unassembled WGS sequence"/>
</dbReference>
<organism evidence="5 7">
    <name type="scientific">Catenibacterium mitsuokai</name>
    <dbReference type="NCBI Taxonomy" id="100886"/>
    <lineage>
        <taxon>Bacteria</taxon>
        <taxon>Bacillati</taxon>
        <taxon>Bacillota</taxon>
        <taxon>Erysipelotrichia</taxon>
        <taxon>Erysipelotrichales</taxon>
        <taxon>Coprobacillaceae</taxon>
        <taxon>Catenibacterium</taxon>
    </lineage>
</organism>